<sequence>MVDAGAATIRALNLNLRREWGQVDHIRDDDEAGVGSGGRSGRVAERERNPYTMAVCTVIRD</sequence>
<gene>
    <name evidence="1" type="ORF">E2562_028721</name>
</gene>
<dbReference type="AlphaFoldDB" id="A0A6G1D8U0"/>
<reference evidence="1 2" key="1">
    <citation type="submission" date="2019-11" db="EMBL/GenBank/DDBJ databases">
        <title>Whole genome sequence of Oryza granulata.</title>
        <authorList>
            <person name="Li W."/>
        </authorList>
    </citation>
    <scope>NUCLEOTIDE SEQUENCE [LARGE SCALE GENOMIC DNA]</scope>
    <source>
        <strain evidence="2">cv. Menghai</strain>
        <tissue evidence="1">Leaf</tissue>
    </source>
</reference>
<name>A0A6G1D8U0_9ORYZ</name>
<protein>
    <submittedName>
        <fullName evidence="1">Uncharacterized protein</fullName>
    </submittedName>
</protein>
<organism evidence="1 2">
    <name type="scientific">Oryza meyeriana var. granulata</name>
    <dbReference type="NCBI Taxonomy" id="110450"/>
    <lineage>
        <taxon>Eukaryota</taxon>
        <taxon>Viridiplantae</taxon>
        <taxon>Streptophyta</taxon>
        <taxon>Embryophyta</taxon>
        <taxon>Tracheophyta</taxon>
        <taxon>Spermatophyta</taxon>
        <taxon>Magnoliopsida</taxon>
        <taxon>Liliopsida</taxon>
        <taxon>Poales</taxon>
        <taxon>Poaceae</taxon>
        <taxon>BOP clade</taxon>
        <taxon>Oryzoideae</taxon>
        <taxon>Oryzeae</taxon>
        <taxon>Oryzinae</taxon>
        <taxon>Oryza</taxon>
        <taxon>Oryza meyeriana</taxon>
    </lineage>
</organism>
<evidence type="ECO:0000313" key="1">
    <source>
        <dbReference type="EMBL" id="KAF0908837.1"/>
    </source>
</evidence>
<evidence type="ECO:0000313" key="2">
    <source>
        <dbReference type="Proteomes" id="UP000479710"/>
    </source>
</evidence>
<proteinExistence type="predicted"/>
<comment type="caution">
    <text evidence="1">The sequence shown here is derived from an EMBL/GenBank/DDBJ whole genome shotgun (WGS) entry which is preliminary data.</text>
</comment>
<accession>A0A6G1D8U0</accession>
<dbReference type="EMBL" id="SPHZ02000007">
    <property type="protein sequence ID" value="KAF0908837.1"/>
    <property type="molecule type" value="Genomic_DNA"/>
</dbReference>
<dbReference type="Proteomes" id="UP000479710">
    <property type="component" value="Unassembled WGS sequence"/>
</dbReference>
<keyword evidence="2" id="KW-1185">Reference proteome</keyword>